<dbReference type="GO" id="GO:0043720">
    <property type="term" value="F:3-keto-5-aminohexanoate cleavage activity"/>
    <property type="evidence" value="ECO:0007669"/>
    <property type="project" value="InterPro"/>
</dbReference>
<sequence length="309" mass="33802">MPKKVIITCAVTGGLHTPTMSPYLPITPDEIAEAAIGAAKAGAAIIHLHARDPESGRPKQDPDLFLQFLPRIKQATGAVLNITTGGGLGMTLEERLRPAHRAKPEVCSLNMGTMNFCAFELAGKYDSWKHDWEKPYLESTRDLIYANTYAMLETIMVEVGQAHGTRFEFECFDLSHLEAVRYFAAKGLIKPPFLIQGIFGVMGGMGATIENLIHFHGVAQRLFGSDMEFSAFAVGRRQMHFLTVAAILGGSVRVGLEDSVYIGRGELATSNAQQVQKIRRIVEELGLEVASPDEARARLSLKGGDRVDF</sequence>
<evidence type="ECO:0000256" key="4">
    <source>
        <dbReference type="ARBA" id="ARBA00022833"/>
    </source>
</evidence>
<dbReference type="InterPro" id="IPR008567">
    <property type="entry name" value="BKACE"/>
</dbReference>
<dbReference type="EMBL" id="CP000489">
    <property type="protein sequence ID" value="ABL68583.1"/>
    <property type="molecule type" value="Genomic_DNA"/>
</dbReference>
<dbReference type="InterPro" id="IPR013785">
    <property type="entry name" value="Aldolase_TIM"/>
</dbReference>
<dbReference type="GO" id="GO:0046872">
    <property type="term" value="F:metal ion binding"/>
    <property type="evidence" value="ECO:0007669"/>
    <property type="project" value="UniProtKB-KW"/>
</dbReference>
<dbReference type="Proteomes" id="UP000000361">
    <property type="component" value="Chromosome 1"/>
</dbReference>
<evidence type="ECO:0000256" key="3">
    <source>
        <dbReference type="ARBA" id="ARBA00022723"/>
    </source>
</evidence>
<evidence type="ECO:0000256" key="1">
    <source>
        <dbReference type="ARBA" id="ARBA00001947"/>
    </source>
</evidence>
<organism evidence="5 6">
    <name type="scientific">Paracoccus denitrificans (strain Pd 1222)</name>
    <dbReference type="NCBI Taxonomy" id="318586"/>
    <lineage>
        <taxon>Bacteria</taxon>
        <taxon>Pseudomonadati</taxon>
        <taxon>Pseudomonadota</taxon>
        <taxon>Alphaproteobacteria</taxon>
        <taxon>Rhodobacterales</taxon>
        <taxon>Paracoccaceae</taxon>
        <taxon>Paracoccus</taxon>
    </lineage>
</organism>
<dbReference type="OrthoDB" id="9805277at2"/>
<evidence type="ECO:0008006" key="7">
    <source>
        <dbReference type="Google" id="ProtNLM"/>
    </source>
</evidence>
<evidence type="ECO:0000313" key="5">
    <source>
        <dbReference type="EMBL" id="ABL68583.1"/>
    </source>
</evidence>
<dbReference type="KEGG" id="pde:Pden_0471"/>
<dbReference type="Pfam" id="PF05853">
    <property type="entry name" value="BKACE"/>
    <property type="match status" value="1"/>
</dbReference>
<reference evidence="6" key="1">
    <citation type="submission" date="2006-12" db="EMBL/GenBank/DDBJ databases">
        <title>Complete sequence of chromosome 1 of Paracoccus denitrificans PD1222.</title>
        <authorList>
            <person name="Copeland A."/>
            <person name="Lucas S."/>
            <person name="Lapidus A."/>
            <person name="Barry K."/>
            <person name="Detter J.C."/>
            <person name="Glavina del Rio T."/>
            <person name="Hammon N."/>
            <person name="Israni S."/>
            <person name="Dalin E."/>
            <person name="Tice H."/>
            <person name="Pitluck S."/>
            <person name="Munk A.C."/>
            <person name="Brettin T."/>
            <person name="Bruce D."/>
            <person name="Han C."/>
            <person name="Tapia R."/>
            <person name="Gilna P."/>
            <person name="Schmutz J."/>
            <person name="Larimer F."/>
            <person name="Land M."/>
            <person name="Hauser L."/>
            <person name="Kyrpides N."/>
            <person name="Lykidis A."/>
            <person name="Spiro S."/>
            <person name="Richardson D.J."/>
            <person name="Moir J.W.B."/>
            <person name="Ferguson S.J."/>
            <person name="van Spanning R.J.M."/>
            <person name="Richardson P."/>
        </authorList>
    </citation>
    <scope>NUCLEOTIDE SEQUENCE [LARGE SCALE GENOMIC DNA]</scope>
    <source>
        <strain evidence="6">Pd 1222</strain>
    </source>
</reference>
<comment type="cofactor">
    <cofactor evidence="1">
        <name>Zn(2+)</name>
        <dbReference type="ChEBI" id="CHEBI:29105"/>
    </cofactor>
</comment>
<dbReference type="PANTHER" id="PTHR37418">
    <property type="entry name" value="3-KETO-5-AMINOHEXANOATE CLEAVAGE ENZYME-RELATED"/>
    <property type="match status" value="1"/>
</dbReference>
<keyword evidence="2" id="KW-0808">Transferase</keyword>
<proteinExistence type="predicted"/>
<protein>
    <recommendedName>
        <fullName evidence="7">3-keto-5-aminohexanoate cleavage protein</fullName>
    </recommendedName>
</protein>
<accession>A1AZ89</accession>
<gene>
    <name evidence="5" type="ordered locus">Pden_0471</name>
</gene>
<name>A1AZ89_PARDP</name>
<dbReference type="STRING" id="318586.Pden_0471"/>
<dbReference type="HOGENOM" id="CLU_065536_1_0_5"/>
<dbReference type="PANTHER" id="PTHR37418:SF2">
    <property type="entry name" value="3-KETO-5-AMINOHEXANOATE CLEAVAGE ENZYME"/>
    <property type="match status" value="1"/>
</dbReference>
<dbReference type="EnsemblBacteria" id="ABL68583">
    <property type="protein sequence ID" value="ABL68583"/>
    <property type="gene ID" value="Pden_0471"/>
</dbReference>
<dbReference type="AlphaFoldDB" id="A1AZ89"/>
<keyword evidence="3" id="KW-0479">Metal-binding</keyword>
<evidence type="ECO:0000256" key="2">
    <source>
        <dbReference type="ARBA" id="ARBA00022679"/>
    </source>
</evidence>
<dbReference type="Gene3D" id="3.20.20.70">
    <property type="entry name" value="Aldolase class I"/>
    <property type="match status" value="1"/>
</dbReference>
<dbReference type="eggNOG" id="COG3246">
    <property type="taxonomic scope" value="Bacteria"/>
</dbReference>
<keyword evidence="4" id="KW-0862">Zinc</keyword>
<dbReference type="GeneID" id="93451697"/>
<keyword evidence="6" id="KW-1185">Reference proteome</keyword>
<dbReference type="RefSeq" id="WP_011746816.1">
    <property type="nucleotide sequence ID" value="NC_008686.1"/>
</dbReference>
<evidence type="ECO:0000313" key="6">
    <source>
        <dbReference type="Proteomes" id="UP000000361"/>
    </source>
</evidence>